<gene>
    <name evidence="1" type="ORF">TNIN_218061</name>
</gene>
<dbReference type="AlphaFoldDB" id="A0A8X6X584"/>
<dbReference type="EMBL" id="BMAV01005437">
    <property type="protein sequence ID" value="GFY46480.1"/>
    <property type="molecule type" value="Genomic_DNA"/>
</dbReference>
<accession>A0A8X6X584</accession>
<name>A0A8X6X584_9ARAC</name>
<keyword evidence="2" id="KW-1185">Reference proteome</keyword>
<comment type="caution">
    <text evidence="1">The sequence shown here is derived from an EMBL/GenBank/DDBJ whole genome shotgun (WGS) entry which is preliminary data.</text>
</comment>
<proteinExistence type="predicted"/>
<dbReference type="Proteomes" id="UP000886998">
    <property type="component" value="Unassembled WGS sequence"/>
</dbReference>
<evidence type="ECO:0000313" key="1">
    <source>
        <dbReference type="EMBL" id="GFY46480.1"/>
    </source>
</evidence>
<evidence type="ECO:0000313" key="2">
    <source>
        <dbReference type="Proteomes" id="UP000886998"/>
    </source>
</evidence>
<reference evidence="1" key="1">
    <citation type="submission" date="2020-08" db="EMBL/GenBank/DDBJ databases">
        <title>Multicomponent nature underlies the extraordinary mechanical properties of spider dragline silk.</title>
        <authorList>
            <person name="Kono N."/>
            <person name="Nakamura H."/>
            <person name="Mori M."/>
            <person name="Yoshida Y."/>
            <person name="Ohtoshi R."/>
            <person name="Malay A.D."/>
            <person name="Moran D.A.P."/>
            <person name="Tomita M."/>
            <person name="Numata K."/>
            <person name="Arakawa K."/>
        </authorList>
    </citation>
    <scope>NUCLEOTIDE SEQUENCE</scope>
</reference>
<protein>
    <submittedName>
        <fullName evidence="1">Uncharacterized protein</fullName>
    </submittedName>
</protein>
<sequence>MSTSNLFYLSNSINLDYLFITTKPHLHSFQLHHKLFSQHPNLIFKNTFLIPNDPTVYYTTLPLQYLQTTGPSTLTRGVKQPLFADDKEINANAPFRPSAIVRQAGRKSR</sequence>
<organism evidence="1 2">
    <name type="scientific">Trichonephila inaurata madagascariensis</name>
    <dbReference type="NCBI Taxonomy" id="2747483"/>
    <lineage>
        <taxon>Eukaryota</taxon>
        <taxon>Metazoa</taxon>
        <taxon>Ecdysozoa</taxon>
        <taxon>Arthropoda</taxon>
        <taxon>Chelicerata</taxon>
        <taxon>Arachnida</taxon>
        <taxon>Araneae</taxon>
        <taxon>Araneomorphae</taxon>
        <taxon>Entelegynae</taxon>
        <taxon>Araneoidea</taxon>
        <taxon>Nephilidae</taxon>
        <taxon>Trichonephila</taxon>
        <taxon>Trichonephila inaurata</taxon>
    </lineage>
</organism>